<feature type="signal peptide" evidence="6">
    <location>
        <begin position="1"/>
        <end position="21"/>
    </location>
</feature>
<comment type="caution">
    <text evidence="7">The sequence shown here is derived from an EMBL/GenBank/DDBJ whole genome shotgun (WGS) entry which is preliminary data.</text>
</comment>
<dbReference type="PATRIC" id="fig|456.5.peg.1408"/>
<reference evidence="7 8" key="1">
    <citation type="submission" date="2015-11" db="EMBL/GenBank/DDBJ databases">
        <title>Genomic analysis of 38 Legionella species identifies large and diverse effector repertoires.</title>
        <authorList>
            <person name="Burstein D."/>
            <person name="Amaro F."/>
            <person name="Zusman T."/>
            <person name="Lifshitz Z."/>
            <person name="Cohen O."/>
            <person name="Gilbert J.A."/>
            <person name="Pupko T."/>
            <person name="Shuman H.A."/>
            <person name="Segal G."/>
        </authorList>
    </citation>
    <scope>NUCLEOTIDE SEQUENCE [LARGE SCALE GENOMIC DNA]</scope>
    <source>
        <strain evidence="7 8">BL-540</strain>
    </source>
</reference>
<evidence type="ECO:0000313" key="7">
    <source>
        <dbReference type="EMBL" id="KTD17009.1"/>
    </source>
</evidence>
<comment type="similarity">
    <text evidence="2">Belongs to the CpxP/Spy family.</text>
</comment>
<evidence type="ECO:0000313" key="8">
    <source>
        <dbReference type="Proteomes" id="UP000055035"/>
    </source>
</evidence>
<organism evidence="7 8">
    <name type="scientific">Legionella jordanis</name>
    <dbReference type="NCBI Taxonomy" id="456"/>
    <lineage>
        <taxon>Bacteria</taxon>
        <taxon>Pseudomonadati</taxon>
        <taxon>Pseudomonadota</taxon>
        <taxon>Gammaproteobacteria</taxon>
        <taxon>Legionellales</taxon>
        <taxon>Legionellaceae</taxon>
        <taxon>Legionella</taxon>
    </lineage>
</organism>
<dbReference type="Proteomes" id="UP000055035">
    <property type="component" value="Unassembled WGS sequence"/>
</dbReference>
<dbReference type="RefSeq" id="WP_058470812.1">
    <property type="nucleotide sequence ID" value="NZ_CAAAIC010000003.1"/>
</dbReference>
<evidence type="ECO:0000256" key="6">
    <source>
        <dbReference type="SAM" id="SignalP"/>
    </source>
</evidence>
<dbReference type="PANTHER" id="PTHR38102:SF1">
    <property type="entry name" value="PERIPLASMIC CHAPERONE SPY"/>
    <property type="match status" value="1"/>
</dbReference>
<gene>
    <name evidence="7" type="ORF">Ljor_1315</name>
</gene>
<evidence type="ECO:0000256" key="4">
    <source>
        <dbReference type="ARBA" id="ARBA00022764"/>
    </source>
</evidence>
<sequence>MKKISLAAVVLSFVMGQVAFATSSDTTTSSSTTGSTPDQTMTTSTSSNPSDQMGSHCGCGNHMKQMLSALNLDSSQQTKVQAIKSQLMQTLQANREQMKSIRSQIRDLVTSDTLDDAKLNSLVDQKKELIAQMMKAKVTAKQQVYSLLNDQQKAQFKQMLQQWEQDRENHKC</sequence>
<dbReference type="PIRSF" id="PIRSF034445">
    <property type="entry name" value="CpxP_Spy"/>
    <property type="match status" value="1"/>
</dbReference>
<dbReference type="Pfam" id="PF07813">
    <property type="entry name" value="LTXXQ"/>
    <property type="match status" value="1"/>
</dbReference>
<dbReference type="OrthoDB" id="5651526at2"/>
<proteinExistence type="inferred from homology"/>
<keyword evidence="3 6" id="KW-0732">Signal</keyword>
<dbReference type="CDD" id="cd09916">
    <property type="entry name" value="CpxP_like"/>
    <property type="match status" value="1"/>
</dbReference>
<evidence type="ECO:0000256" key="5">
    <source>
        <dbReference type="SAM" id="MobiDB-lite"/>
    </source>
</evidence>
<keyword evidence="4" id="KW-0574">Periplasm</keyword>
<feature type="compositionally biased region" description="Polar residues" evidence="5">
    <location>
        <begin position="37"/>
        <end position="53"/>
    </location>
</feature>
<dbReference type="AlphaFoldDB" id="A0A0W0VA48"/>
<evidence type="ECO:0000256" key="2">
    <source>
        <dbReference type="ARBA" id="ARBA00008441"/>
    </source>
</evidence>
<feature type="compositionally biased region" description="Low complexity" evidence="5">
    <location>
        <begin position="24"/>
        <end position="36"/>
    </location>
</feature>
<feature type="region of interest" description="Disordered" evidence="5">
    <location>
        <begin position="24"/>
        <end position="56"/>
    </location>
</feature>
<dbReference type="InterPro" id="IPR012899">
    <property type="entry name" value="LTXXQ"/>
</dbReference>
<dbReference type="InterPro" id="IPR052211">
    <property type="entry name" value="Cpx_auxiliary_protein"/>
</dbReference>
<dbReference type="Gene3D" id="1.20.120.1490">
    <property type="match status" value="1"/>
</dbReference>
<accession>A0A0W0VA48</accession>
<evidence type="ECO:0000256" key="1">
    <source>
        <dbReference type="ARBA" id="ARBA00004418"/>
    </source>
</evidence>
<keyword evidence="8" id="KW-1185">Reference proteome</keyword>
<protein>
    <submittedName>
        <fullName evidence="7">16 kD immunogenic protein</fullName>
    </submittedName>
</protein>
<comment type="subcellular location">
    <subcellularLocation>
        <location evidence="1">Periplasm</location>
    </subcellularLocation>
</comment>
<dbReference type="PANTHER" id="PTHR38102">
    <property type="entry name" value="PERIPLASMIC CHAPERONE SPY"/>
    <property type="match status" value="1"/>
</dbReference>
<evidence type="ECO:0000256" key="3">
    <source>
        <dbReference type="ARBA" id="ARBA00022729"/>
    </source>
</evidence>
<dbReference type="GO" id="GO:0030288">
    <property type="term" value="C:outer membrane-bounded periplasmic space"/>
    <property type="evidence" value="ECO:0007669"/>
    <property type="project" value="TreeGrafter"/>
</dbReference>
<name>A0A0W0VA48_9GAMM</name>
<dbReference type="GO" id="GO:0051082">
    <property type="term" value="F:unfolded protein binding"/>
    <property type="evidence" value="ECO:0007669"/>
    <property type="project" value="TreeGrafter"/>
</dbReference>
<dbReference type="EMBL" id="LNYJ01000011">
    <property type="protein sequence ID" value="KTD17009.1"/>
    <property type="molecule type" value="Genomic_DNA"/>
</dbReference>
<feature type="chain" id="PRO_5006914595" evidence="6">
    <location>
        <begin position="22"/>
        <end position="172"/>
    </location>
</feature>
<dbReference type="STRING" id="456.Ljor_1315"/>